<dbReference type="EMBL" id="LDQC01000002">
    <property type="protein sequence ID" value="KTR11705.1"/>
    <property type="molecule type" value="Genomic_DNA"/>
</dbReference>
<evidence type="ECO:0000256" key="1">
    <source>
        <dbReference type="SAM" id="Phobius"/>
    </source>
</evidence>
<dbReference type="RefSeq" id="WP_058724178.1">
    <property type="nucleotide sequence ID" value="NZ_LDQC01000002.1"/>
</dbReference>
<evidence type="ECO:0000313" key="3">
    <source>
        <dbReference type="Proteomes" id="UP000078252"/>
    </source>
</evidence>
<comment type="caution">
    <text evidence="2">The sequence shown here is derived from an EMBL/GenBank/DDBJ whole genome shotgun (WGS) entry which is preliminary data.</text>
</comment>
<keyword evidence="1" id="KW-0812">Transmembrane</keyword>
<keyword evidence="1" id="KW-1133">Transmembrane helix</keyword>
<evidence type="ECO:0000313" key="2">
    <source>
        <dbReference type="EMBL" id="KTR11705.1"/>
    </source>
</evidence>
<protein>
    <submittedName>
        <fullName evidence="2">Uncharacterized protein</fullName>
    </submittedName>
</protein>
<feature type="transmembrane region" description="Helical" evidence="1">
    <location>
        <begin position="38"/>
        <end position="60"/>
    </location>
</feature>
<dbReference type="Proteomes" id="UP000078252">
    <property type="component" value="Unassembled WGS sequence"/>
</dbReference>
<organism evidence="2 3">
    <name type="scientific">Curtobacterium luteum</name>
    <dbReference type="NCBI Taxonomy" id="33881"/>
    <lineage>
        <taxon>Bacteria</taxon>
        <taxon>Bacillati</taxon>
        <taxon>Actinomycetota</taxon>
        <taxon>Actinomycetes</taxon>
        <taxon>Micrococcales</taxon>
        <taxon>Microbacteriaceae</taxon>
        <taxon>Curtobacterium</taxon>
    </lineage>
</organism>
<keyword evidence="1" id="KW-0472">Membrane</keyword>
<proteinExistence type="predicted"/>
<gene>
    <name evidence="2" type="ORF">NS184_00455</name>
</gene>
<dbReference type="PATRIC" id="fig|33881.3.peg.788"/>
<dbReference type="STRING" id="33881.NS184_00455"/>
<dbReference type="OrthoDB" id="5117621at2"/>
<accession>A0A175S1P5</accession>
<sequence>MKDDISPRLTAMRDALVSEVSSTRTTLGPRRRPTRGTVVAVVAAFLVGGALTGGLTAAALPGNDPDAAVETMLSTTARYMVEEVNHGAVLGTPTFRTAHGDSSSTLAHRPAGADRVVVAWACTDGDAPSVEVGGEPVVGAVCGRGDAAADRIGWGTAPVPTSGDATVTVAAGDADRYALWVSWARSPRIAAASAQQQAETADGVVTLDEYRTAFNRLAACQAQAGQPIGDVPLLWYADGTWNSAGRGAGPWYSVSPPSTDTDVFDTQCFPREFADVDALWQAEHPEPDEPSPTAG</sequence>
<name>A0A175S1P5_9MICO</name>
<reference evidence="2 3" key="1">
    <citation type="journal article" date="2016" name="Front. Microbiol.">
        <title>Genomic Resource of Rice Seed Associated Bacteria.</title>
        <authorList>
            <person name="Midha S."/>
            <person name="Bansal K."/>
            <person name="Sharma S."/>
            <person name="Kumar N."/>
            <person name="Patil P.P."/>
            <person name="Chaudhry V."/>
            <person name="Patil P.B."/>
        </authorList>
    </citation>
    <scope>NUCLEOTIDE SEQUENCE [LARGE SCALE GENOMIC DNA]</scope>
    <source>
        <strain evidence="2 3">NS184</strain>
    </source>
</reference>
<dbReference type="AlphaFoldDB" id="A0A175S1P5"/>